<sequence>MCIAQRTIAGAPGLSAPAVRTERLLFGLQMSPQPRRTICRFLLVGVGQGRAGRSPGRLVSFPVPEGDSRVGSVWFGPVCSDEGSRVSSGVLPAAVIYSQALQ</sequence>
<dbReference type="AlphaFoldDB" id="A0AAW1FDP4"/>
<evidence type="ECO:0000313" key="1">
    <source>
        <dbReference type="EMBL" id="KAK9532808.1"/>
    </source>
</evidence>
<gene>
    <name evidence="1" type="ORF">VZT92_010175</name>
</gene>
<reference evidence="1 2" key="1">
    <citation type="journal article" date="2024" name="Genome Biol. Evol.">
        <title>Chromosome-level genome assembly of the viviparous eelpout Zoarces viviparus.</title>
        <authorList>
            <person name="Fuhrmann N."/>
            <person name="Brasseur M.V."/>
            <person name="Bakowski C.E."/>
            <person name="Podsiadlowski L."/>
            <person name="Prost S."/>
            <person name="Krehenwinkel H."/>
            <person name="Mayer C."/>
        </authorList>
    </citation>
    <scope>NUCLEOTIDE SEQUENCE [LARGE SCALE GENOMIC DNA]</scope>
    <source>
        <strain evidence="1">NO-MEL_2022_Ind0_liver</strain>
    </source>
</reference>
<organism evidence="1 2">
    <name type="scientific">Zoarces viviparus</name>
    <name type="common">Viviparous eelpout</name>
    <name type="synonym">Blennius viviparus</name>
    <dbReference type="NCBI Taxonomy" id="48416"/>
    <lineage>
        <taxon>Eukaryota</taxon>
        <taxon>Metazoa</taxon>
        <taxon>Chordata</taxon>
        <taxon>Craniata</taxon>
        <taxon>Vertebrata</taxon>
        <taxon>Euteleostomi</taxon>
        <taxon>Actinopterygii</taxon>
        <taxon>Neopterygii</taxon>
        <taxon>Teleostei</taxon>
        <taxon>Neoteleostei</taxon>
        <taxon>Acanthomorphata</taxon>
        <taxon>Eupercaria</taxon>
        <taxon>Perciformes</taxon>
        <taxon>Cottioidei</taxon>
        <taxon>Zoarcales</taxon>
        <taxon>Zoarcidae</taxon>
        <taxon>Zoarcinae</taxon>
        <taxon>Zoarces</taxon>
    </lineage>
</organism>
<evidence type="ECO:0000313" key="2">
    <source>
        <dbReference type="Proteomes" id="UP001488805"/>
    </source>
</evidence>
<protein>
    <submittedName>
        <fullName evidence="1">Uncharacterized protein</fullName>
    </submittedName>
</protein>
<dbReference type="Proteomes" id="UP001488805">
    <property type="component" value="Unassembled WGS sequence"/>
</dbReference>
<keyword evidence="2" id="KW-1185">Reference proteome</keyword>
<comment type="caution">
    <text evidence="1">The sequence shown here is derived from an EMBL/GenBank/DDBJ whole genome shotgun (WGS) entry which is preliminary data.</text>
</comment>
<accession>A0AAW1FDP4</accession>
<name>A0AAW1FDP4_ZOAVI</name>
<dbReference type="EMBL" id="JBCEZU010000078">
    <property type="protein sequence ID" value="KAK9532808.1"/>
    <property type="molecule type" value="Genomic_DNA"/>
</dbReference>
<proteinExistence type="predicted"/>